<reference evidence="14 15" key="1">
    <citation type="submission" date="2024-03" db="EMBL/GenBank/DDBJ databases">
        <title>The genome assembly and annotation of the cricket Gryllus longicercus Weissman &amp; Gray.</title>
        <authorList>
            <person name="Szrajer S."/>
            <person name="Gray D."/>
            <person name="Ylla G."/>
        </authorList>
    </citation>
    <scope>NUCLEOTIDE SEQUENCE [LARGE SCALE GENOMIC DNA]</scope>
    <source>
        <strain evidence="14">DAG 2021-001</strain>
        <tissue evidence="14">Whole body minus gut</tissue>
    </source>
</reference>
<feature type="repeat" description="ANK" evidence="10">
    <location>
        <begin position="151"/>
        <end position="183"/>
    </location>
</feature>
<feature type="repeat" description="ANK" evidence="10">
    <location>
        <begin position="118"/>
        <end position="150"/>
    </location>
</feature>
<dbReference type="Pfam" id="PF12796">
    <property type="entry name" value="Ank_2"/>
    <property type="match status" value="7"/>
</dbReference>
<feature type="repeat" description="ANK" evidence="10">
    <location>
        <begin position="251"/>
        <end position="283"/>
    </location>
</feature>
<evidence type="ECO:0000256" key="10">
    <source>
        <dbReference type="PROSITE-ProRule" id="PRU00023"/>
    </source>
</evidence>
<comment type="caution">
    <text evidence="14">The sequence shown here is derived from an EMBL/GenBank/DDBJ whole genome shotgun (WGS) entry which is preliminary data.</text>
</comment>
<dbReference type="InterPro" id="IPR002153">
    <property type="entry name" value="TRPC_channel"/>
</dbReference>
<accession>A0AAN9Z337</accession>
<feature type="transmembrane region" description="Helical" evidence="12">
    <location>
        <begin position="1123"/>
        <end position="1143"/>
    </location>
</feature>
<keyword evidence="5 12" id="KW-1133">Transmembrane helix</keyword>
<feature type="repeat" description="ANK" evidence="10">
    <location>
        <begin position="610"/>
        <end position="642"/>
    </location>
</feature>
<feature type="repeat" description="ANK" evidence="10">
    <location>
        <begin position="318"/>
        <end position="351"/>
    </location>
</feature>
<feature type="transmembrane region" description="Helical" evidence="12">
    <location>
        <begin position="1260"/>
        <end position="1282"/>
    </location>
</feature>
<dbReference type="GO" id="GO:0034703">
    <property type="term" value="C:cation channel complex"/>
    <property type="evidence" value="ECO:0007669"/>
    <property type="project" value="UniProtKB-ARBA"/>
</dbReference>
<dbReference type="GO" id="GO:0005262">
    <property type="term" value="F:calcium channel activity"/>
    <property type="evidence" value="ECO:0007669"/>
    <property type="project" value="InterPro"/>
</dbReference>
<organism evidence="14 15">
    <name type="scientific">Gryllus longicercus</name>
    <dbReference type="NCBI Taxonomy" id="2509291"/>
    <lineage>
        <taxon>Eukaryota</taxon>
        <taxon>Metazoa</taxon>
        <taxon>Ecdysozoa</taxon>
        <taxon>Arthropoda</taxon>
        <taxon>Hexapoda</taxon>
        <taxon>Insecta</taxon>
        <taxon>Pterygota</taxon>
        <taxon>Neoptera</taxon>
        <taxon>Polyneoptera</taxon>
        <taxon>Orthoptera</taxon>
        <taxon>Ensifera</taxon>
        <taxon>Gryllidea</taxon>
        <taxon>Grylloidea</taxon>
        <taxon>Gryllidae</taxon>
        <taxon>Gryllinae</taxon>
        <taxon>Gryllus</taxon>
    </lineage>
</organism>
<evidence type="ECO:0000256" key="7">
    <source>
        <dbReference type="ARBA" id="ARBA00023065"/>
    </source>
</evidence>
<dbReference type="InterPro" id="IPR005821">
    <property type="entry name" value="Ion_trans_dom"/>
</dbReference>
<name>A0AAN9Z337_9ORTH</name>
<keyword evidence="3 12" id="KW-0812">Transmembrane</keyword>
<feature type="repeat" description="ANK" evidence="10">
    <location>
        <begin position="894"/>
        <end position="926"/>
    </location>
</feature>
<feature type="region of interest" description="Disordered" evidence="11">
    <location>
        <begin position="1"/>
        <end position="26"/>
    </location>
</feature>
<feature type="compositionally biased region" description="Gly residues" evidence="11">
    <location>
        <begin position="1"/>
        <end position="22"/>
    </location>
</feature>
<feature type="repeat" description="ANK" evidence="10">
    <location>
        <begin position="860"/>
        <end position="892"/>
    </location>
</feature>
<sequence>MASAGGGGGGGGGGPGGGGPAGAGAAASAPGKAAAAAVAAAASAVNAALSGDFVTKNKLAAGVGNKKNPWQSVLKSAITTLQKGKIPLLLAVEAGNQSMCRELLSQATADQLRATTDNGDTALHIAARRRDVDMCRILVDYGTNVDVQNGDGQTALHIASAEGDEALVKYFYSVRASAAIIDNHDRTPMHLAAENGHATVIEILADKFKASIYERTKDGSTLMHIASLNGHAECAMMLFKKGVYLHMPNKGGARSIHTAARYGHVGIISTLLQKGERVDVTTHDNYTALHIAVESAKPAVVETLLGYGADVHVRGGRLRETPLHIASRVKDGEKCALMLLKSGASTNLTMDDGQTPVHMAAKHGNVNTLLLLLEDGGDPLFKSKTGETPLHLACRGCKADVVRHLITFVREKQGQEVATSYVNTVNEDGANALHYAAQVTKMEVEHPMSDKEVIRLLLEAGVDFNQNTRQTQETAFHYCALAGNNDILAEMLAHMNSTEQQKALNRQNAVGWTPLLIACHHGHMELVTTLLANHARVDVFDNEGRSALHLAADRGFLQVCDALLTHKAFINSKSRVGRTALHLAAMNGYAHLCRFLIQDHNAAIDVLTLRKQTPLHLAAGAGQLEVCRLLLELGADIDATDDNGQKPIHAAAMNNFSEVAHLFLQQHPSLVMNVTKDGNTCAHIAAMQGSIRVIEELMKFDRSGVISARNRITEATPLQLAAEGGHAEVVKALVRAGASCTDENKAGFTAVHLAAQNGHGPVLEVLRSSQSLRISSKKLGVTALHVAAYFGQAETVRELLIHVPATVKSDPPTGEGLVGELGSESGMTPLHLAAYSGNENVVRLLLNSAGVQVDAATTENGYNPLHLACFGGHITVVGLLVSRAADLLQSGDKHGKTGLHIAAMHGRYQMCEVLLGQGAEINAQDKNNWTPLHCAARAGYLDVVKLLVDSGASPKSETNYGSAPIWFAAAEGHNDVLKYLMGKDHDTYNLMEDRRFVYNLMICSKNNANKTIEDFVLVSPAPVDTAVKLSAIFIRLSDKEKERAKDLIAAGKQCEAMATELLALAAGADSAGRILTAMDRRNIEFLDVLIENEQKEVIAHMVVQRYLQELWRGSLNWAAWRTMLLFIGFIVCPPIWIGFTLPLGHKYNKVPIIKFMSYLTSHIYLMLFLMLSGITPIHSVVRPHLYPYWYEYVLLVWLSGLLLFELTNPSDKSGLGWIKVAVLLFGIFGVALHLLGFVFVAKAHWATLMYLRNQLFAMSFLLACVQILDFLSFHHLFGPWAIIIGNLMKDLARFLAVLAIFVFGFSMNIVALNQPFLSDEKRRNKSVSKNYTGIFSEVRLSPIEAFEMLFFAVFGMTNIEQIQKKTPPGYQPPWTTYLFKCMFMVYMLVSVVVLINLLIAMMSDTYQRIQAQSDIEWKYGLAKLIRNMHRTTTTPSPLNLVTSWLMILLRFCKQKMAQKKRPSLVQMMGMQGSRVSARTKMGAKWLAKVKKGQVAPKDSVALSVVHLSPLGSQLSFNNVQRIETVTDWPAIAKKYRILMGEIEEKVGSSASDDDMNNGDRNEANNNNYEQ</sequence>
<dbReference type="Gene3D" id="1.25.40.20">
    <property type="entry name" value="Ankyrin repeat-containing domain"/>
    <property type="match status" value="6"/>
</dbReference>
<dbReference type="Proteomes" id="UP001378592">
    <property type="component" value="Unassembled WGS sequence"/>
</dbReference>
<evidence type="ECO:0000313" key="15">
    <source>
        <dbReference type="Proteomes" id="UP001378592"/>
    </source>
</evidence>
<feature type="repeat" description="ANK" evidence="10">
    <location>
        <begin position="543"/>
        <end position="575"/>
    </location>
</feature>
<evidence type="ECO:0000256" key="2">
    <source>
        <dbReference type="ARBA" id="ARBA00022448"/>
    </source>
</evidence>
<dbReference type="PROSITE" id="PS50088">
    <property type="entry name" value="ANK_REPEAT"/>
    <property type="match status" value="20"/>
</dbReference>
<feature type="domain" description="Ion transport" evidence="13">
    <location>
        <begin position="1215"/>
        <end position="1413"/>
    </location>
</feature>
<keyword evidence="2" id="KW-0813">Transport</keyword>
<dbReference type="Pfam" id="PF13637">
    <property type="entry name" value="Ank_4"/>
    <property type="match status" value="2"/>
</dbReference>
<dbReference type="PROSITE" id="PS50297">
    <property type="entry name" value="ANK_REP_REGION"/>
    <property type="match status" value="19"/>
</dbReference>
<evidence type="ECO:0000256" key="9">
    <source>
        <dbReference type="ARBA" id="ARBA00023303"/>
    </source>
</evidence>
<feature type="repeat" description="ANK" evidence="10">
    <location>
        <begin position="927"/>
        <end position="959"/>
    </location>
</feature>
<evidence type="ECO:0000256" key="4">
    <source>
        <dbReference type="ARBA" id="ARBA00022737"/>
    </source>
</evidence>
<keyword evidence="7" id="KW-0406">Ion transport</keyword>
<dbReference type="SMART" id="SM00248">
    <property type="entry name" value="ANK"/>
    <property type="match status" value="26"/>
</dbReference>
<evidence type="ECO:0000256" key="1">
    <source>
        <dbReference type="ARBA" id="ARBA00004141"/>
    </source>
</evidence>
<evidence type="ECO:0000256" key="6">
    <source>
        <dbReference type="ARBA" id="ARBA00023043"/>
    </source>
</evidence>
<feature type="repeat" description="ANK" evidence="10">
    <location>
        <begin position="825"/>
        <end position="847"/>
    </location>
</feature>
<keyword evidence="9" id="KW-0407">Ion channel</keyword>
<keyword evidence="6 10" id="KW-0040">ANK repeat</keyword>
<feature type="repeat" description="ANK" evidence="10">
    <location>
        <begin position="284"/>
        <end position="316"/>
    </location>
</feature>
<keyword evidence="8 12" id="KW-0472">Membrane</keyword>
<dbReference type="EMBL" id="JAZDUA010000334">
    <property type="protein sequence ID" value="KAK7794406.1"/>
    <property type="molecule type" value="Genomic_DNA"/>
</dbReference>
<dbReference type="PANTHER" id="PTHR24198">
    <property type="entry name" value="ANKYRIN REPEAT AND PROTEIN KINASE DOMAIN-CONTAINING PROTEIN"/>
    <property type="match status" value="1"/>
</dbReference>
<evidence type="ECO:0000313" key="14">
    <source>
        <dbReference type="EMBL" id="KAK7794406.1"/>
    </source>
</evidence>
<feature type="repeat" description="ANK" evidence="10">
    <location>
        <begin position="576"/>
        <end position="598"/>
    </location>
</feature>
<feature type="repeat" description="ANK" evidence="10">
    <location>
        <begin position="428"/>
        <end position="469"/>
    </location>
</feature>
<feature type="transmembrane region" description="Helical" evidence="12">
    <location>
        <begin position="1189"/>
        <end position="1208"/>
    </location>
</feature>
<dbReference type="Pfam" id="PF00520">
    <property type="entry name" value="Ion_trans"/>
    <property type="match status" value="1"/>
</dbReference>
<feature type="transmembrane region" description="Helical" evidence="12">
    <location>
        <begin position="1155"/>
        <end position="1177"/>
    </location>
</feature>
<dbReference type="FunFam" id="1.25.40.20:FF:000329">
    <property type="entry name" value="No mechanoreceptor potential C, isoform D"/>
    <property type="match status" value="1"/>
</dbReference>
<evidence type="ECO:0000256" key="3">
    <source>
        <dbReference type="ARBA" id="ARBA00022692"/>
    </source>
</evidence>
<evidence type="ECO:0000259" key="13">
    <source>
        <dbReference type="Pfam" id="PF00520"/>
    </source>
</evidence>
<feature type="repeat" description="ANK" evidence="10">
    <location>
        <begin position="385"/>
        <end position="406"/>
    </location>
</feature>
<evidence type="ECO:0000256" key="8">
    <source>
        <dbReference type="ARBA" id="ARBA00023136"/>
    </source>
</evidence>
<keyword evidence="15" id="KW-1185">Reference proteome</keyword>
<comment type="subcellular location">
    <subcellularLocation>
        <location evidence="1">Membrane</location>
        <topology evidence="1">Multi-pass membrane protein</topology>
    </subcellularLocation>
</comment>
<keyword evidence="4" id="KW-0677">Repeat</keyword>
<feature type="transmembrane region" description="Helical" evidence="12">
    <location>
        <begin position="1294"/>
        <end position="1314"/>
    </location>
</feature>
<protein>
    <recommendedName>
        <fullName evidence="13">Ion transport domain-containing protein</fullName>
    </recommendedName>
</protein>
<proteinExistence type="predicted"/>
<dbReference type="InterPro" id="IPR036770">
    <property type="entry name" value="Ankyrin_rpt-contain_sf"/>
</dbReference>
<dbReference type="PANTHER" id="PTHR24198:SF165">
    <property type="entry name" value="ANKYRIN REPEAT-CONTAINING PROTEIN-RELATED"/>
    <property type="match status" value="1"/>
</dbReference>
<dbReference type="PRINTS" id="PR01097">
    <property type="entry name" value="TRNSRECEPTRP"/>
</dbReference>
<feature type="repeat" description="ANK" evidence="10">
    <location>
        <begin position="779"/>
        <end position="800"/>
    </location>
</feature>
<feature type="repeat" description="ANK" evidence="10">
    <location>
        <begin position="510"/>
        <end position="542"/>
    </location>
</feature>
<feature type="region of interest" description="Disordered" evidence="11">
    <location>
        <begin position="1547"/>
        <end position="1570"/>
    </location>
</feature>
<feature type="repeat" description="ANK" evidence="10">
    <location>
        <begin position="713"/>
        <end position="745"/>
    </location>
</feature>
<dbReference type="SUPFAM" id="SSF48403">
    <property type="entry name" value="Ankyrin repeat"/>
    <property type="match status" value="3"/>
</dbReference>
<evidence type="ECO:0000256" key="11">
    <source>
        <dbReference type="SAM" id="MobiDB-lite"/>
    </source>
</evidence>
<dbReference type="PRINTS" id="PR01415">
    <property type="entry name" value="ANKYRIN"/>
</dbReference>
<feature type="repeat" description="ANK" evidence="10">
    <location>
        <begin position="218"/>
        <end position="250"/>
    </location>
</feature>
<feature type="repeat" description="ANK" evidence="10">
    <location>
        <begin position="184"/>
        <end position="207"/>
    </location>
</feature>
<dbReference type="InterPro" id="IPR002110">
    <property type="entry name" value="Ankyrin_rpt"/>
</dbReference>
<feature type="repeat" description="ANK" evidence="10">
    <location>
        <begin position="352"/>
        <end position="384"/>
    </location>
</feature>
<evidence type="ECO:0000256" key="5">
    <source>
        <dbReference type="ARBA" id="ARBA00022989"/>
    </source>
</evidence>
<evidence type="ECO:0000256" key="12">
    <source>
        <dbReference type="SAM" id="Phobius"/>
    </source>
</evidence>
<feature type="transmembrane region" description="Helical" evidence="12">
    <location>
        <begin position="1220"/>
        <end position="1240"/>
    </location>
</feature>
<feature type="transmembrane region" description="Helical" evidence="12">
    <location>
        <begin position="1377"/>
        <end position="1399"/>
    </location>
</feature>
<gene>
    <name evidence="14" type="ORF">R5R35_010387</name>
</gene>